<name>A0A017TE43_9BACT</name>
<organism evidence="1 2">
    <name type="scientific">Chondromyces apiculatus DSM 436</name>
    <dbReference type="NCBI Taxonomy" id="1192034"/>
    <lineage>
        <taxon>Bacteria</taxon>
        <taxon>Pseudomonadati</taxon>
        <taxon>Myxococcota</taxon>
        <taxon>Polyangia</taxon>
        <taxon>Polyangiales</taxon>
        <taxon>Polyangiaceae</taxon>
        <taxon>Chondromyces</taxon>
    </lineage>
</organism>
<dbReference type="AlphaFoldDB" id="A0A017TE43"/>
<proteinExistence type="predicted"/>
<reference evidence="1 2" key="1">
    <citation type="submission" date="2013-05" db="EMBL/GenBank/DDBJ databases">
        <title>Genome assembly of Chondromyces apiculatus DSM 436.</title>
        <authorList>
            <person name="Sharma G."/>
            <person name="Khatri I."/>
            <person name="Kaur C."/>
            <person name="Mayilraj S."/>
            <person name="Subramanian S."/>
        </authorList>
    </citation>
    <scope>NUCLEOTIDE SEQUENCE [LARGE SCALE GENOMIC DNA]</scope>
    <source>
        <strain evidence="1 2">DSM 436</strain>
    </source>
</reference>
<dbReference type="EMBL" id="ASRX01000009">
    <property type="protein sequence ID" value="EYF07533.1"/>
    <property type="molecule type" value="Genomic_DNA"/>
</dbReference>
<protein>
    <submittedName>
        <fullName evidence="1">Uncharacterized protein</fullName>
    </submittedName>
</protein>
<gene>
    <name evidence="1" type="ORF">CAP_8656</name>
</gene>
<dbReference type="Proteomes" id="UP000019678">
    <property type="component" value="Unassembled WGS sequence"/>
</dbReference>
<comment type="caution">
    <text evidence="1">The sequence shown here is derived from an EMBL/GenBank/DDBJ whole genome shotgun (WGS) entry which is preliminary data.</text>
</comment>
<keyword evidence="2" id="KW-1185">Reference proteome</keyword>
<accession>A0A017TE43</accession>
<sequence>MPARTAATALDRGNFERQGGFTHINKTLHLTTPRPRSRR</sequence>
<evidence type="ECO:0000313" key="1">
    <source>
        <dbReference type="EMBL" id="EYF07533.1"/>
    </source>
</evidence>
<evidence type="ECO:0000313" key="2">
    <source>
        <dbReference type="Proteomes" id="UP000019678"/>
    </source>
</evidence>